<evidence type="ECO:0000313" key="2">
    <source>
        <dbReference type="Proteomes" id="UP000092993"/>
    </source>
</evidence>
<dbReference type="OrthoDB" id="3138711at2759"/>
<dbReference type="Proteomes" id="UP000092993">
    <property type="component" value="Unassembled WGS sequence"/>
</dbReference>
<sequence length="390" mass="44571">MAMLHVLFQSFHLFDVKLPQVTDSYEDKYIKPVIDIANRDFFDHGDLPKLDFSASKHDQWTVVNIGFNVGDDSDPSSKQQWCSRCSRSERGDKDTDWSKWKKSFCLVIFMSPGSLNQVEFLTRRDQHITLSTHTNKMVQYVWHLLLVTGAPYAMIMDELASVVIDYYHIGKPYKRLPLEVYGTDNLSIKMALGTFVFLEGYHAGLSMTDGFIEETYLHGPQDDPGRFCRSLTDALEQEHCDVDLCTALMAHPDSDSWQSFLEWKSTVQSRASASPLEPGMVLSASCNAFFRCRAKWRSPVDPCPLPEDTLQSIMSYNKRPRNAKISDIMTLGQSFTFKIVEAKRTGPNSYSQTVWCLLRTSFVERRLLTTDCATYKGDWCLIAMDFIRSG</sequence>
<evidence type="ECO:0000313" key="1">
    <source>
        <dbReference type="EMBL" id="OBZ75967.1"/>
    </source>
</evidence>
<reference evidence="1 2" key="1">
    <citation type="submission" date="2016-03" db="EMBL/GenBank/DDBJ databases">
        <title>Whole genome sequencing of Grifola frondosa 9006-11.</title>
        <authorList>
            <person name="Min B."/>
            <person name="Park H."/>
            <person name="Kim J.-G."/>
            <person name="Cho H."/>
            <person name="Oh Y.-L."/>
            <person name="Kong W.-S."/>
            <person name="Choi I.-G."/>
        </authorList>
    </citation>
    <scope>NUCLEOTIDE SEQUENCE [LARGE SCALE GENOMIC DNA]</scope>
    <source>
        <strain evidence="1 2">9006-11</strain>
    </source>
</reference>
<accession>A0A1C7MH57</accession>
<dbReference type="AlphaFoldDB" id="A0A1C7MH57"/>
<proteinExistence type="predicted"/>
<protein>
    <submittedName>
        <fullName evidence="1">Uncharacterized protein</fullName>
    </submittedName>
</protein>
<organism evidence="1 2">
    <name type="scientific">Grifola frondosa</name>
    <name type="common">Maitake</name>
    <name type="synonym">Polyporus frondosus</name>
    <dbReference type="NCBI Taxonomy" id="5627"/>
    <lineage>
        <taxon>Eukaryota</taxon>
        <taxon>Fungi</taxon>
        <taxon>Dikarya</taxon>
        <taxon>Basidiomycota</taxon>
        <taxon>Agaricomycotina</taxon>
        <taxon>Agaricomycetes</taxon>
        <taxon>Polyporales</taxon>
        <taxon>Grifolaceae</taxon>
        <taxon>Grifola</taxon>
    </lineage>
</organism>
<gene>
    <name evidence="1" type="ORF">A0H81_04736</name>
</gene>
<name>A0A1C7MH57_GRIFR</name>
<keyword evidence="2" id="KW-1185">Reference proteome</keyword>
<dbReference type="EMBL" id="LUGG01000004">
    <property type="protein sequence ID" value="OBZ75967.1"/>
    <property type="molecule type" value="Genomic_DNA"/>
</dbReference>
<comment type="caution">
    <text evidence="1">The sequence shown here is derived from an EMBL/GenBank/DDBJ whole genome shotgun (WGS) entry which is preliminary data.</text>
</comment>